<dbReference type="EMBL" id="JAACJL010000020">
    <property type="protein sequence ID" value="KAF4618046.1"/>
    <property type="molecule type" value="Genomic_DNA"/>
</dbReference>
<dbReference type="AlphaFoldDB" id="A0A8H4VPD0"/>
<evidence type="ECO:0000313" key="2">
    <source>
        <dbReference type="EMBL" id="KAF4618041.1"/>
    </source>
</evidence>
<feature type="region of interest" description="Disordered" evidence="1">
    <location>
        <begin position="138"/>
        <end position="163"/>
    </location>
</feature>
<sequence length="163" mass="18918">MIVRTGRLLLEATTLRSYPRERWLRRNTRRVYFEVLLAERPADADAEDAHVNPSHHALRFIAINKYPRSELSPRCVQGIEDELAARPGPEYIFSIVYRVIAHSTESFWTYRYVRMSDIAEGADRYFQLADGTHLIGIHNPPPPGNLDEEYEGFEDEGLEELEE</sequence>
<evidence type="ECO:0000313" key="4">
    <source>
        <dbReference type="Proteomes" id="UP000521872"/>
    </source>
</evidence>
<comment type="caution">
    <text evidence="2">The sequence shown here is derived from an EMBL/GenBank/DDBJ whole genome shotgun (WGS) entry which is preliminary data.</text>
</comment>
<reference evidence="2 4" key="1">
    <citation type="submission" date="2019-12" db="EMBL/GenBank/DDBJ databases">
        <authorList>
            <person name="Floudas D."/>
            <person name="Bentzer J."/>
            <person name="Ahren D."/>
            <person name="Johansson T."/>
            <person name="Persson P."/>
            <person name="Tunlid A."/>
        </authorList>
    </citation>
    <scope>NUCLEOTIDE SEQUENCE [LARGE SCALE GENOMIC DNA]</scope>
    <source>
        <strain evidence="2 4">CBS 102.39</strain>
    </source>
</reference>
<organism evidence="2 4">
    <name type="scientific">Agrocybe pediades</name>
    <dbReference type="NCBI Taxonomy" id="84607"/>
    <lineage>
        <taxon>Eukaryota</taxon>
        <taxon>Fungi</taxon>
        <taxon>Dikarya</taxon>
        <taxon>Basidiomycota</taxon>
        <taxon>Agaricomycotina</taxon>
        <taxon>Agaricomycetes</taxon>
        <taxon>Agaricomycetidae</taxon>
        <taxon>Agaricales</taxon>
        <taxon>Agaricineae</taxon>
        <taxon>Strophariaceae</taxon>
        <taxon>Agrocybe</taxon>
    </lineage>
</organism>
<proteinExistence type="predicted"/>
<name>A0A8H4VPD0_9AGAR</name>
<dbReference type="EMBL" id="JAACJL010000020">
    <property type="protein sequence ID" value="KAF4618041.1"/>
    <property type="molecule type" value="Genomic_DNA"/>
</dbReference>
<keyword evidence="4" id="KW-1185">Reference proteome</keyword>
<accession>A0A8H4VPD0</accession>
<dbReference type="Proteomes" id="UP000521872">
    <property type="component" value="Unassembled WGS sequence"/>
</dbReference>
<feature type="compositionally biased region" description="Acidic residues" evidence="1">
    <location>
        <begin position="146"/>
        <end position="163"/>
    </location>
</feature>
<gene>
    <name evidence="3" type="ORF">D9613_012871</name>
    <name evidence="2" type="ORF">D9613_012874</name>
</gene>
<protein>
    <submittedName>
        <fullName evidence="2">Uncharacterized protein</fullName>
    </submittedName>
</protein>
<evidence type="ECO:0000256" key="1">
    <source>
        <dbReference type="SAM" id="MobiDB-lite"/>
    </source>
</evidence>
<evidence type="ECO:0000313" key="3">
    <source>
        <dbReference type="EMBL" id="KAF4618046.1"/>
    </source>
</evidence>